<accession>A0A8L7YPB1</accession>
<dbReference type="OrthoDB" id="5874601at2759"/>
<keyword evidence="2" id="KW-1015">Disulfide bond</keyword>
<dbReference type="SUPFAM" id="SSF55394">
    <property type="entry name" value="Bactericidal permeability-increasing protein, BPI"/>
    <property type="match status" value="2"/>
</dbReference>
<reference evidence="8" key="3">
    <citation type="submission" date="2022-04" db="UniProtKB">
        <authorList>
            <consortium name="WormBaseParasite"/>
        </authorList>
    </citation>
    <scope>IDENTIFICATION</scope>
</reference>
<protein>
    <recommendedName>
        <fullName evidence="9">Lipid-binding serum glycoprotein C-terminal domain-containing protein</fullName>
    </recommendedName>
</protein>
<feature type="chain" id="PRO_5023857264" description="Lipid-binding serum glycoprotein C-terminal domain-containing protein" evidence="3">
    <location>
        <begin position="22"/>
        <end position="761"/>
    </location>
</feature>
<feature type="domain" description="Lipid-binding serum glycoprotein N-terminal" evidence="4">
    <location>
        <begin position="74"/>
        <end position="302"/>
    </location>
</feature>
<dbReference type="InterPro" id="IPR001124">
    <property type="entry name" value="Lipid-bd_serum_glycop_C"/>
</dbReference>
<dbReference type="Proteomes" id="UP000006672">
    <property type="component" value="Unassembled WGS sequence"/>
</dbReference>
<gene>
    <name evidence="6" type="primary">Bm8003</name>
    <name evidence="6" type="ORF">BM_BM8003</name>
</gene>
<keyword evidence="7" id="KW-1185">Reference proteome</keyword>
<dbReference type="InterPro" id="IPR017942">
    <property type="entry name" value="Lipid-bd_serum_glycop_N"/>
</dbReference>
<dbReference type="GeneID" id="66060197"/>
<evidence type="ECO:0000313" key="8">
    <source>
        <dbReference type="WBParaSite" id="Bm8003.1"/>
    </source>
</evidence>
<dbReference type="AlphaFoldDB" id="A0A4E9F888"/>
<reference evidence="6" key="2">
    <citation type="submission" date="2019-04" db="EMBL/GenBank/DDBJ databases">
        <authorList>
            <person name="Howe K."/>
            <person name="Paulini M."/>
            <person name="Williams G."/>
        </authorList>
    </citation>
    <scope>NUCLEOTIDE SEQUENCE [LARGE SCALE GENOMIC DNA]</scope>
    <source>
        <strain evidence="6">FR3</strain>
    </source>
</reference>
<dbReference type="SMART" id="SM00329">
    <property type="entry name" value="BPI2"/>
    <property type="match status" value="1"/>
</dbReference>
<dbReference type="EMBL" id="CAAKNF010000192">
    <property type="protein sequence ID" value="VIO90142.1"/>
    <property type="molecule type" value="Genomic_DNA"/>
</dbReference>
<dbReference type="PANTHER" id="PTHR10504:SF144">
    <property type="entry name" value="BPI1 DOMAIN-CONTAINING PROTEIN"/>
    <property type="match status" value="1"/>
</dbReference>
<evidence type="ECO:0000259" key="4">
    <source>
        <dbReference type="SMART" id="SM00328"/>
    </source>
</evidence>
<organism evidence="6">
    <name type="scientific">Brugia malayi</name>
    <name type="common">Filarial nematode worm</name>
    <dbReference type="NCBI Taxonomy" id="6279"/>
    <lineage>
        <taxon>Eukaryota</taxon>
        <taxon>Metazoa</taxon>
        <taxon>Ecdysozoa</taxon>
        <taxon>Nematoda</taxon>
        <taxon>Chromadorea</taxon>
        <taxon>Rhabditida</taxon>
        <taxon>Spirurina</taxon>
        <taxon>Spiruromorpha</taxon>
        <taxon>Filarioidea</taxon>
        <taxon>Onchocercidae</taxon>
        <taxon>Brugia</taxon>
    </lineage>
</organism>
<proteinExistence type="inferred from homology"/>
<dbReference type="PANTHER" id="PTHR10504">
    <property type="entry name" value="BACTERICIDAL PERMEABILITY-INCREASING BPI PROTEIN-RELATED"/>
    <property type="match status" value="1"/>
</dbReference>
<comment type="similarity">
    <text evidence="1">Belongs to the BPI/LBP/Plunc superfamily. BPI/LBP family.</text>
</comment>
<evidence type="ECO:0000259" key="5">
    <source>
        <dbReference type="SMART" id="SM00329"/>
    </source>
</evidence>
<dbReference type="CTD" id="66060197"/>
<sequence>MNILISLLLPILSSYPVIISAIQQQNSPGRPIPLFLQCGNYMFNNETLGRVDSIDYNPLLRSDGHFGYPGLKIRFNRNAFSYGSSIIAQMLNQQIRNIRIPSFTQCLPEVNGCAYLTNILVTNYQCAQRVALFPISHNEIALNIQNFDLSLSGQLGGQIVVLLPLPLCGTLCIDARQISVSLQLAIERNVYNSAAYIRMTKCSLTIGYLNIHIVNGGLIGEVINNNFRNKILSQAYAALPEKFCNMIQPLIDEHINSRLINMPQRIPISQMISYASFLINKPKKLPEYCYSEICKRYQSTNISLANKKLKTKAIHSAGVSNIDNFDQKVIGSNKPLMKSEEMSGSNNTIPEIIKLPNVTDQRLLIPETTIEKFPRKIQKNWQIRRWQRAKRNSGIINVNNNIWQQCANCDYEKSEIISYYYDTVINHIQNCASDLVLATHFLGSSATNSDLTLNFLEEISPNARGGTPFAPPILQYPVSDSGQMIDLLISDYTLNTLLYHFHRKGIFAFRIGPEIPVIGDLLNLTCTAEDIDFDLSLELQDNKDFANETASNETNSQTKSQDNRKKRHTAMDTLINFGICLGDIAPGIRERNPGKRTYIIIKTNRAPSVLFQNANKGTIVIEFIIDGLIFLDGTNIKVGHLQIRTVSAIVAQLIANRIVAKVQIERMEFIDIDKTFGLPSEAFTNLSDLARGILTRAINKKLANGIPLTMPQLGLPIQFSNLHFQVIEHALLISTDVSIPSLTYYLPYQRFTGCPYYYQIS</sequence>
<evidence type="ECO:0000256" key="1">
    <source>
        <dbReference type="ARBA" id="ARBA00007292"/>
    </source>
</evidence>
<evidence type="ECO:0000256" key="2">
    <source>
        <dbReference type="ARBA" id="ARBA00023157"/>
    </source>
</evidence>
<dbReference type="SMART" id="SM00328">
    <property type="entry name" value="BPI1"/>
    <property type="match status" value="1"/>
</dbReference>
<evidence type="ECO:0000256" key="3">
    <source>
        <dbReference type="SAM" id="SignalP"/>
    </source>
</evidence>
<dbReference type="InterPro" id="IPR032942">
    <property type="entry name" value="BPI/LBP/Plunc"/>
</dbReference>
<keyword evidence="3" id="KW-0732">Signal</keyword>
<dbReference type="Gene3D" id="3.15.10.10">
    <property type="entry name" value="Bactericidal permeability-increasing protein, domain 1"/>
    <property type="match status" value="1"/>
</dbReference>
<evidence type="ECO:0000313" key="7">
    <source>
        <dbReference type="Proteomes" id="UP000006672"/>
    </source>
</evidence>
<dbReference type="WBParaSite" id="Bm8003.1">
    <property type="protein sequence ID" value="Bm8003.1"/>
    <property type="gene ID" value="WBGene00228264"/>
</dbReference>
<feature type="domain" description="Lipid-binding serum glycoprotein C-terminal" evidence="5">
    <location>
        <begin position="479"/>
        <end position="735"/>
    </location>
</feature>
<feature type="signal peptide" evidence="3">
    <location>
        <begin position="1"/>
        <end position="21"/>
    </location>
</feature>
<dbReference type="Pfam" id="PF02886">
    <property type="entry name" value="LBP_BPI_CETP_C"/>
    <property type="match status" value="2"/>
</dbReference>
<dbReference type="GO" id="GO:0005615">
    <property type="term" value="C:extracellular space"/>
    <property type="evidence" value="ECO:0007669"/>
    <property type="project" value="TreeGrafter"/>
</dbReference>
<name>A0A4E9F888_BRUMA</name>
<evidence type="ECO:0000313" key="6">
    <source>
        <dbReference type="EMBL" id="VIO90142.1"/>
    </source>
</evidence>
<dbReference type="GO" id="GO:0008289">
    <property type="term" value="F:lipid binding"/>
    <property type="evidence" value="ECO:0007669"/>
    <property type="project" value="InterPro"/>
</dbReference>
<reference evidence="7" key="1">
    <citation type="journal article" date="2007" name="Science">
        <title>Draft genome of the filarial nematode parasite Brugia malayi.</title>
        <authorList>
            <person name="Ghedin E."/>
            <person name="Wang S."/>
            <person name="Spiro D."/>
            <person name="Caler E."/>
            <person name="Zhao Q."/>
            <person name="Crabtree J."/>
            <person name="Allen J.E."/>
            <person name="Delcher A.L."/>
            <person name="Guiliano D.B."/>
            <person name="Miranda-Saavedra D."/>
            <person name="Angiuoli S.V."/>
            <person name="Creasy T."/>
            <person name="Amedeo P."/>
            <person name="Haas B."/>
            <person name="El-Sayed N.M."/>
            <person name="Wortman J.R."/>
            <person name="Feldblyum T."/>
            <person name="Tallon L."/>
            <person name="Schatz M."/>
            <person name="Shumway M."/>
            <person name="Koo H."/>
            <person name="Salzberg S.L."/>
            <person name="Schobel S."/>
            <person name="Pertea M."/>
            <person name="Pop M."/>
            <person name="White O."/>
            <person name="Barton G.J."/>
            <person name="Carlow C.K."/>
            <person name="Crawford M.J."/>
            <person name="Daub J."/>
            <person name="Dimmic M.W."/>
            <person name="Estes C.F."/>
            <person name="Foster J.M."/>
            <person name="Ganatra M."/>
            <person name="Gregory W.F."/>
            <person name="Johnson N.M."/>
            <person name="Jin J."/>
            <person name="Komuniecki R."/>
            <person name="Korf I."/>
            <person name="Kumar S."/>
            <person name="Laney S."/>
            <person name="Li B.W."/>
            <person name="Li W."/>
            <person name="Lindblom T.H."/>
            <person name="Lustigman S."/>
            <person name="Ma D."/>
            <person name="Maina C.V."/>
            <person name="Martin D.M."/>
            <person name="McCarter J.P."/>
            <person name="McReynolds L."/>
            <person name="Mitreva M."/>
            <person name="Nutman T.B."/>
            <person name="Parkinson J."/>
            <person name="Peregrin-Alvarez J.M."/>
            <person name="Poole C."/>
            <person name="Ren Q."/>
            <person name="Saunders L."/>
            <person name="Sluder A.E."/>
            <person name="Smith K."/>
            <person name="Stanke M."/>
            <person name="Unnasch T.R."/>
            <person name="Ware J."/>
            <person name="Wei A.D."/>
            <person name="Weil G."/>
            <person name="Williams D.J."/>
            <person name="Zhang Y."/>
            <person name="Williams S.A."/>
            <person name="Fraser-Liggett C."/>
            <person name="Slatko B."/>
            <person name="Blaxter M.L."/>
            <person name="Scott A.L."/>
        </authorList>
    </citation>
    <scope>NUCLEOTIDE SEQUENCE</scope>
    <source>
        <strain evidence="7">FR3</strain>
    </source>
</reference>
<evidence type="ECO:0008006" key="9">
    <source>
        <dbReference type="Google" id="ProtNLM"/>
    </source>
</evidence>
<dbReference type="InterPro" id="IPR017943">
    <property type="entry name" value="Bactericidal_perm-incr_a/b_dom"/>
</dbReference>
<dbReference type="KEGG" id="bmy:BM_BM8003"/>
<accession>A0A4E9F888</accession>
<dbReference type="RefSeq" id="XP_042932081.1">
    <property type="nucleotide sequence ID" value="XM_043076147.1"/>
</dbReference>
<dbReference type="Gene3D" id="3.15.20.10">
    <property type="entry name" value="Bactericidal permeability-increasing protein, domain 2"/>
    <property type="match status" value="1"/>
</dbReference>